<keyword evidence="4" id="KW-0274">FAD</keyword>
<dbReference type="PANTHER" id="PTHR43884">
    <property type="entry name" value="ACYL-COA DEHYDROGENASE"/>
    <property type="match status" value="1"/>
</dbReference>
<feature type="compositionally biased region" description="Basic and acidic residues" evidence="6">
    <location>
        <begin position="127"/>
        <end position="136"/>
    </location>
</feature>
<dbReference type="InterPro" id="IPR013786">
    <property type="entry name" value="AcylCoA_DH/ox_N"/>
</dbReference>
<proteinExistence type="inferred from homology"/>
<sequence length="376" mass="40557">MSLPSRPGADLLAIEEAAHEFLSHEYGFTRRRADLQDNGRHDRTLWHRFAELGWLGLSLPEDRGGAGGGPAESWMLLQQLGAHLVLEPYLSSVAICGWSLVAYGRADVRDRLLPELAAGRAQLALAHDEPGRDHPDAPSAVATPQNGGWRVHGHKAVVLGAPTADHLLVSATCDNQRVVLLIRADEAAVTIRPYRLIDGRKAGEVRISGARVGPDELVAIGADADTLLEVSRLAGALGCVAESVGVMKAALAATADHLRARRQFGQPLAAFQALRHRVADMHIACEEADALGWRATQAFGAADPTERFLAIAAAKSQVGDMARKVCEEAVQLHGAIAITDEFPVGHYLKRAVVNERLFGNSELWTQRFTETAFGWI</sequence>
<evidence type="ECO:0000256" key="2">
    <source>
        <dbReference type="ARBA" id="ARBA00009347"/>
    </source>
</evidence>
<gene>
    <name evidence="9" type="ORF">GWK16_24610</name>
</gene>
<dbReference type="InterPro" id="IPR046373">
    <property type="entry name" value="Acyl-CoA_Oxase/DH_mid-dom_sf"/>
</dbReference>
<dbReference type="Proteomes" id="UP000548582">
    <property type="component" value="Unassembled WGS sequence"/>
</dbReference>
<dbReference type="GO" id="GO:0003995">
    <property type="term" value="F:acyl-CoA dehydrogenase activity"/>
    <property type="evidence" value="ECO:0007669"/>
    <property type="project" value="TreeGrafter"/>
</dbReference>
<dbReference type="AlphaFoldDB" id="A0A848EM39"/>
<dbReference type="InterPro" id="IPR009075">
    <property type="entry name" value="AcylCo_DH/oxidase_C"/>
</dbReference>
<keyword evidence="10" id="KW-1185">Reference proteome</keyword>
<dbReference type="CDD" id="cd00567">
    <property type="entry name" value="ACAD"/>
    <property type="match status" value="1"/>
</dbReference>
<dbReference type="InterPro" id="IPR037069">
    <property type="entry name" value="AcylCoA_DH/ox_N_sf"/>
</dbReference>
<accession>A0A848EM39</accession>
<dbReference type="GO" id="GO:0050660">
    <property type="term" value="F:flavin adenine dinucleotide binding"/>
    <property type="evidence" value="ECO:0007669"/>
    <property type="project" value="InterPro"/>
</dbReference>
<dbReference type="PANTHER" id="PTHR43884:SF20">
    <property type="entry name" value="ACYL-COA DEHYDROGENASE FADE28"/>
    <property type="match status" value="1"/>
</dbReference>
<dbReference type="Gene3D" id="2.40.110.10">
    <property type="entry name" value="Butyryl-CoA Dehydrogenase, subunit A, domain 2"/>
    <property type="match status" value="1"/>
</dbReference>
<comment type="cofactor">
    <cofactor evidence="1">
        <name>FAD</name>
        <dbReference type="ChEBI" id="CHEBI:57692"/>
    </cofactor>
</comment>
<name>A0A848EM39_9PROT</name>
<organism evidence="9 10">
    <name type="scientific">Neoroseomonas marina</name>
    <dbReference type="NCBI Taxonomy" id="1232220"/>
    <lineage>
        <taxon>Bacteria</taxon>
        <taxon>Pseudomonadati</taxon>
        <taxon>Pseudomonadota</taxon>
        <taxon>Alphaproteobacteria</taxon>
        <taxon>Acetobacterales</taxon>
        <taxon>Acetobacteraceae</taxon>
        <taxon>Neoroseomonas</taxon>
    </lineage>
</organism>
<dbReference type="RefSeq" id="WP_170056630.1">
    <property type="nucleotide sequence ID" value="NZ_JABBKX010000017.1"/>
</dbReference>
<evidence type="ECO:0000256" key="6">
    <source>
        <dbReference type="SAM" id="MobiDB-lite"/>
    </source>
</evidence>
<evidence type="ECO:0000256" key="3">
    <source>
        <dbReference type="ARBA" id="ARBA00022630"/>
    </source>
</evidence>
<evidence type="ECO:0000256" key="5">
    <source>
        <dbReference type="ARBA" id="ARBA00023002"/>
    </source>
</evidence>
<dbReference type="InterPro" id="IPR036250">
    <property type="entry name" value="AcylCo_DH-like_C"/>
</dbReference>
<evidence type="ECO:0000259" key="8">
    <source>
        <dbReference type="Pfam" id="PF02771"/>
    </source>
</evidence>
<keyword evidence="5" id="KW-0560">Oxidoreductase</keyword>
<feature type="region of interest" description="Disordered" evidence="6">
    <location>
        <begin position="127"/>
        <end position="147"/>
    </location>
</feature>
<protein>
    <submittedName>
        <fullName evidence="9">Acyl-CoA dehydrogenase</fullName>
    </submittedName>
</protein>
<feature type="domain" description="Acyl-CoA dehydrogenase/oxidase C-terminal" evidence="7">
    <location>
        <begin position="237"/>
        <end position="363"/>
    </location>
</feature>
<dbReference type="EMBL" id="JABBKX010000017">
    <property type="protein sequence ID" value="NMJ44450.1"/>
    <property type="molecule type" value="Genomic_DNA"/>
</dbReference>
<comment type="caution">
    <text evidence="9">The sequence shown here is derived from an EMBL/GenBank/DDBJ whole genome shotgun (WGS) entry which is preliminary data.</text>
</comment>
<dbReference type="SUPFAM" id="SSF47203">
    <property type="entry name" value="Acyl-CoA dehydrogenase C-terminal domain-like"/>
    <property type="match status" value="1"/>
</dbReference>
<comment type="similarity">
    <text evidence="2">Belongs to the acyl-CoA dehydrogenase family.</text>
</comment>
<dbReference type="Gene3D" id="1.10.540.10">
    <property type="entry name" value="Acyl-CoA dehydrogenase/oxidase, N-terminal domain"/>
    <property type="match status" value="1"/>
</dbReference>
<evidence type="ECO:0000259" key="7">
    <source>
        <dbReference type="Pfam" id="PF00441"/>
    </source>
</evidence>
<reference evidence="9 10" key="1">
    <citation type="submission" date="2020-03" db="EMBL/GenBank/DDBJ databases">
        <authorList>
            <person name="Sun Q."/>
        </authorList>
    </citation>
    <scope>NUCLEOTIDE SEQUENCE [LARGE SCALE GENOMIC DNA]</scope>
    <source>
        <strain evidence="9 10">JC162</strain>
    </source>
</reference>
<evidence type="ECO:0000256" key="4">
    <source>
        <dbReference type="ARBA" id="ARBA00022827"/>
    </source>
</evidence>
<dbReference type="Pfam" id="PF00441">
    <property type="entry name" value="Acyl-CoA_dh_1"/>
    <property type="match status" value="1"/>
</dbReference>
<feature type="domain" description="Acyl-CoA dehydrogenase/oxidase N-terminal" evidence="8">
    <location>
        <begin position="12"/>
        <end position="119"/>
    </location>
</feature>
<evidence type="ECO:0000313" key="10">
    <source>
        <dbReference type="Proteomes" id="UP000548582"/>
    </source>
</evidence>
<dbReference type="InterPro" id="IPR009100">
    <property type="entry name" value="AcylCoA_DH/oxidase_NM_dom_sf"/>
</dbReference>
<evidence type="ECO:0000256" key="1">
    <source>
        <dbReference type="ARBA" id="ARBA00001974"/>
    </source>
</evidence>
<keyword evidence="3" id="KW-0285">Flavoprotein</keyword>
<dbReference type="Pfam" id="PF02771">
    <property type="entry name" value="Acyl-CoA_dh_N"/>
    <property type="match status" value="1"/>
</dbReference>
<dbReference type="SUPFAM" id="SSF56645">
    <property type="entry name" value="Acyl-CoA dehydrogenase NM domain-like"/>
    <property type="match status" value="1"/>
</dbReference>
<dbReference type="Gene3D" id="1.20.140.10">
    <property type="entry name" value="Butyryl-CoA Dehydrogenase, subunit A, domain 3"/>
    <property type="match status" value="1"/>
</dbReference>
<evidence type="ECO:0000313" key="9">
    <source>
        <dbReference type="EMBL" id="NMJ44450.1"/>
    </source>
</evidence>